<feature type="region of interest" description="Disordered" evidence="6">
    <location>
        <begin position="197"/>
        <end position="224"/>
    </location>
</feature>
<dbReference type="PANTHER" id="PTHR21859:SF15">
    <property type="entry name" value="PROTEIN SPATA31F1-RELATED"/>
    <property type="match status" value="1"/>
</dbReference>
<evidence type="ECO:0000259" key="8">
    <source>
        <dbReference type="Pfam" id="PF15371"/>
    </source>
</evidence>
<evidence type="ECO:0000313" key="9">
    <source>
        <dbReference type="Ensembl" id="ENSJJAP00000011755.1"/>
    </source>
</evidence>
<dbReference type="AlphaFoldDB" id="A0A8C5KRA5"/>
<dbReference type="Proteomes" id="UP000694385">
    <property type="component" value="Unassembled WGS sequence"/>
</dbReference>
<organism evidence="9 10">
    <name type="scientific">Jaculus jaculus</name>
    <name type="common">Lesser Egyptian jerboa</name>
    <dbReference type="NCBI Taxonomy" id="51337"/>
    <lineage>
        <taxon>Eukaryota</taxon>
        <taxon>Metazoa</taxon>
        <taxon>Chordata</taxon>
        <taxon>Craniata</taxon>
        <taxon>Vertebrata</taxon>
        <taxon>Euteleostomi</taxon>
        <taxon>Mammalia</taxon>
        <taxon>Eutheria</taxon>
        <taxon>Euarchontoglires</taxon>
        <taxon>Glires</taxon>
        <taxon>Rodentia</taxon>
        <taxon>Myomorpha</taxon>
        <taxon>Dipodoidea</taxon>
        <taxon>Dipodidae</taxon>
        <taxon>Dipodinae</taxon>
        <taxon>Jaculus</taxon>
    </lineage>
</organism>
<gene>
    <name evidence="9" type="primary">Spata31f3</name>
</gene>
<keyword evidence="10" id="KW-1185">Reference proteome</keyword>
<evidence type="ECO:0000256" key="4">
    <source>
        <dbReference type="ARBA" id="ARBA00023136"/>
    </source>
</evidence>
<proteinExistence type="inferred from homology"/>
<keyword evidence="3 7" id="KW-1133">Transmembrane helix</keyword>
<dbReference type="GO" id="GO:0016020">
    <property type="term" value="C:membrane"/>
    <property type="evidence" value="ECO:0007669"/>
    <property type="project" value="UniProtKB-SubCell"/>
</dbReference>
<comment type="similarity">
    <text evidence="5">Belongs to the SPATA31 family.</text>
</comment>
<feature type="transmembrane region" description="Helical" evidence="7">
    <location>
        <begin position="12"/>
        <end position="29"/>
    </location>
</feature>
<name>A0A8C5KRA5_JACJA</name>
<evidence type="ECO:0000256" key="3">
    <source>
        <dbReference type="ARBA" id="ARBA00022989"/>
    </source>
</evidence>
<dbReference type="GeneTree" id="ENSGT00950000183043"/>
<evidence type="ECO:0000256" key="6">
    <source>
        <dbReference type="SAM" id="MobiDB-lite"/>
    </source>
</evidence>
<evidence type="ECO:0000256" key="2">
    <source>
        <dbReference type="ARBA" id="ARBA00022692"/>
    </source>
</evidence>
<feature type="domain" description="SPATA31-like" evidence="8">
    <location>
        <begin position="50"/>
        <end position="136"/>
    </location>
</feature>
<keyword evidence="4 7" id="KW-0472">Membrane</keyword>
<feature type="compositionally biased region" description="Basic and acidic residues" evidence="6">
    <location>
        <begin position="197"/>
        <end position="214"/>
    </location>
</feature>
<reference evidence="9" key="2">
    <citation type="submission" date="2025-09" db="UniProtKB">
        <authorList>
            <consortium name="Ensembl"/>
        </authorList>
    </citation>
    <scope>IDENTIFICATION</scope>
</reference>
<dbReference type="InterPro" id="IPR027970">
    <property type="entry name" value="SPATA31-like"/>
</dbReference>
<comment type="subcellular location">
    <subcellularLocation>
        <location evidence="1">Membrane</location>
        <topology evidence="1">Single-pass membrane protein</topology>
    </subcellularLocation>
</comment>
<evidence type="ECO:0000256" key="7">
    <source>
        <dbReference type="SAM" id="Phobius"/>
    </source>
</evidence>
<dbReference type="Ensembl" id="ENSJJAT00000018233.1">
    <property type="protein sequence ID" value="ENSJJAP00000011755.1"/>
    <property type="gene ID" value="ENSJJAG00000014996.1"/>
</dbReference>
<reference evidence="9" key="1">
    <citation type="submission" date="2025-08" db="UniProtKB">
        <authorList>
            <consortium name="Ensembl"/>
        </authorList>
    </citation>
    <scope>IDENTIFICATION</scope>
</reference>
<dbReference type="OMA" id="FSHWINP"/>
<evidence type="ECO:0000256" key="5">
    <source>
        <dbReference type="ARBA" id="ARBA00035009"/>
    </source>
</evidence>
<dbReference type="Pfam" id="PF15371">
    <property type="entry name" value="DUF4599"/>
    <property type="match status" value="1"/>
</dbReference>
<dbReference type="PANTHER" id="PTHR21859">
    <property type="entry name" value="ACROSOME-SPECIFIC PROTEIN"/>
    <property type="match status" value="1"/>
</dbReference>
<evidence type="ECO:0000313" key="10">
    <source>
        <dbReference type="Proteomes" id="UP000694385"/>
    </source>
</evidence>
<keyword evidence="2 7" id="KW-0812">Transmembrane</keyword>
<evidence type="ECO:0000256" key="1">
    <source>
        <dbReference type="ARBA" id="ARBA00004167"/>
    </source>
</evidence>
<accession>A0A8C5KRA5</accession>
<feature type="region of interest" description="Disordered" evidence="6">
    <location>
        <begin position="287"/>
        <end position="306"/>
    </location>
</feature>
<protein>
    <submittedName>
        <fullName evidence="9">Putative family with sequence similarity 205, member C protein</fullName>
    </submittedName>
</protein>
<sequence length="306" mass="34844">MLSPTCVLWDVGYPVYAYGSIFIIALILWQVKRRRGLRLGPKRCFQCHRRIKPKSKDRMSRAKKISQEETKKLQELLSVMKSQGLLPQKRGVRRLLCADPSCQICNGMALEVQQLLGDKSSKTSLPLLRPSQSSSCLEEIFSRQPRDLSLVFGPTPTQLSGQQSLIQSAVPSIGDVHVKYYLSDHFKQEEEFHMPGELPDMEHLSSSSHEEHRSSRQKRKNSTKFVCKNQEDSEVDMGSKTMFFSHWINPEVKCERYEEPIFLSNAETLAKPRMKVKSTTAIKDQVRGGNLEKLLKAQPPPASKSI</sequence>